<dbReference type="GO" id="GO:0016787">
    <property type="term" value="F:hydrolase activity"/>
    <property type="evidence" value="ECO:0007669"/>
    <property type="project" value="UniProtKB-KW"/>
</dbReference>
<dbReference type="RefSeq" id="WP_377505190.1">
    <property type="nucleotide sequence ID" value="NZ_JBHULU010000012.1"/>
</dbReference>
<feature type="chain" id="PRO_5046481991" evidence="1">
    <location>
        <begin position="20"/>
        <end position="370"/>
    </location>
</feature>
<sequence>MKKLLFLIWALAASWAGFANDNRFSFNSGNWETGTTKPVVENYLGQESLYLERGHVLYSNQEMQDGILEVDIAPDPARGMAGIVFRHDGKNNYEELYIRQGKSGQPDAVQYTPVFNGSSSWQLYAEHQAKHVFRPNEWIHLKIEVQGTLARVYLDHSDIPSMVISNLRQGSKSGKFGLWTLNGARFSNFRFTPLDPTTAPTGSIVPDVAANVVKSWQVSPSFLVQDVQVEKWPKLHQLTWETLPTDAQGLLNIAQYRSKREAEAFERNTDDMVWVKLELQSDKEQVKKLYFEYSNKAHLLLNGAPVFFGDNSFRAKNGMYRGEIDKQLRTNAVYLPLKKGQNTILVALASRANGWGLMARFEDMNGISIK</sequence>
<proteinExistence type="predicted"/>
<evidence type="ECO:0000259" key="2">
    <source>
        <dbReference type="Pfam" id="PF06439"/>
    </source>
</evidence>
<keyword evidence="4" id="KW-1185">Reference proteome</keyword>
<feature type="domain" description="3-keto-alpha-glucoside-1,2-lyase/3-keto-2-hydroxy-glucal hydratase" evidence="2">
    <location>
        <begin position="39"/>
        <end position="190"/>
    </location>
</feature>
<reference evidence="4" key="1">
    <citation type="journal article" date="2019" name="Int. J. Syst. Evol. Microbiol.">
        <title>The Global Catalogue of Microorganisms (GCM) 10K type strain sequencing project: providing services to taxonomists for standard genome sequencing and annotation.</title>
        <authorList>
            <consortium name="The Broad Institute Genomics Platform"/>
            <consortium name="The Broad Institute Genome Sequencing Center for Infectious Disease"/>
            <person name="Wu L."/>
            <person name="Ma J."/>
        </authorList>
    </citation>
    <scope>NUCLEOTIDE SEQUENCE [LARGE SCALE GENOMIC DNA]</scope>
    <source>
        <strain evidence="4">KCTC 42498</strain>
    </source>
</reference>
<accession>A0ABW5IKU5</accession>
<dbReference type="Pfam" id="PF06439">
    <property type="entry name" value="3keto-disac_hyd"/>
    <property type="match status" value="1"/>
</dbReference>
<keyword evidence="1" id="KW-0732">Signal</keyword>
<evidence type="ECO:0000313" key="3">
    <source>
        <dbReference type="EMBL" id="MFD2513834.1"/>
    </source>
</evidence>
<protein>
    <submittedName>
        <fullName evidence="3">Family 16 glycoside hydrolase</fullName>
    </submittedName>
</protein>
<keyword evidence="3" id="KW-0378">Hydrolase</keyword>
<organism evidence="3 4">
    <name type="scientific">Pontibacter locisalis</name>
    <dbReference type="NCBI Taxonomy" id="1719035"/>
    <lineage>
        <taxon>Bacteria</taxon>
        <taxon>Pseudomonadati</taxon>
        <taxon>Bacteroidota</taxon>
        <taxon>Cytophagia</taxon>
        <taxon>Cytophagales</taxon>
        <taxon>Hymenobacteraceae</taxon>
        <taxon>Pontibacter</taxon>
    </lineage>
</organism>
<gene>
    <name evidence="3" type="ORF">ACFSRY_08155</name>
</gene>
<evidence type="ECO:0000313" key="4">
    <source>
        <dbReference type="Proteomes" id="UP001597544"/>
    </source>
</evidence>
<name>A0ABW5IKU5_9BACT</name>
<dbReference type="Proteomes" id="UP001597544">
    <property type="component" value="Unassembled WGS sequence"/>
</dbReference>
<dbReference type="Gene3D" id="2.60.120.560">
    <property type="entry name" value="Exo-inulinase, domain 1"/>
    <property type="match status" value="1"/>
</dbReference>
<evidence type="ECO:0000256" key="1">
    <source>
        <dbReference type="SAM" id="SignalP"/>
    </source>
</evidence>
<feature type="signal peptide" evidence="1">
    <location>
        <begin position="1"/>
        <end position="19"/>
    </location>
</feature>
<dbReference type="InterPro" id="IPR010496">
    <property type="entry name" value="AL/BT2_dom"/>
</dbReference>
<comment type="caution">
    <text evidence="3">The sequence shown here is derived from an EMBL/GenBank/DDBJ whole genome shotgun (WGS) entry which is preliminary data.</text>
</comment>
<dbReference type="EMBL" id="JBHULU010000012">
    <property type="protein sequence ID" value="MFD2513834.1"/>
    <property type="molecule type" value="Genomic_DNA"/>
</dbReference>